<dbReference type="InterPro" id="IPR051556">
    <property type="entry name" value="N-term/lysine_N-AcTrnsfr"/>
</dbReference>
<proteinExistence type="predicted"/>
<evidence type="ECO:0000313" key="4">
    <source>
        <dbReference type="EMBL" id="KAF2116859.1"/>
    </source>
</evidence>
<dbReference type="InterPro" id="IPR016181">
    <property type="entry name" value="Acyl_CoA_acyltransferase"/>
</dbReference>
<dbReference type="AlphaFoldDB" id="A0A6A5ZBF7"/>
<dbReference type="PANTHER" id="PTHR42919:SF8">
    <property type="entry name" value="N-ALPHA-ACETYLTRANSFERASE 50"/>
    <property type="match status" value="1"/>
</dbReference>
<dbReference type="SUPFAM" id="SSF55729">
    <property type="entry name" value="Acyl-CoA N-acyltransferases (Nat)"/>
    <property type="match status" value="1"/>
</dbReference>
<dbReference type="OrthoDB" id="47374at2759"/>
<dbReference type="EMBL" id="ML977320">
    <property type="protein sequence ID" value="KAF2116859.1"/>
    <property type="molecule type" value="Genomic_DNA"/>
</dbReference>
<feature type="domain" description="N-acetyltransferase" evidence="3">
    <location>
        <begin position="10"/>
        <end position="172"/>
    </location>
</feature>
<evidence type="ECO:0000256" key="1">
    <source>
        <dbReference type="ARBA" id="ARBA00022679"/>
    </source>
</evidence>
<dbReference type="GO" id="GO:0016747">
    <property type="term" value="F:acyltransferase activity, transferring groups other than amino-acyl groups"/>
    <property type="evidence" value="ECO:0007669"/>
    <property type="project" value="InterPro"/>
</dbReference>
<name>A0A6A5ZBF7_9PLEO</name>
<evidence type="ECO:0000256" key="2">
    <source>
        <dbReference type="ARBA" id="ARBA00023315"/>
    </source>
</evidence>
<feature type="non-terminal residue" evidence="4">
    <location>
        <position position="178"/>
    </location>
</feature>
<dbReference type="Gene3D" id="3.40.630.30">
    <property type="match status" value="1"/>
</dbReference>
<gene>
    <name evidence="4" type="ORF">BDV96DRAFT_468184</name>
</gene>
<dbReference type="Pfam" id="PF00583">
    <property type="entry name" value="Acetyltransf_1"/>
    <property type="match status" value="1"/>
</dbReference>
<evidence type="ECO:0000259" key="3">
    <source>
        <dbReference type="PROSITE" id="PS51186"/>
    </source>
</evidence>
<accession>A0A6A5ZBF7</accession>
<dbReference type="GO" id="GO:0007064">
    <property type="term" value="P:mitotic sister chromatid cohesion"/>
    <property type="evidence" value="ECO:0007669"/>
    <property type="project" value="TreeGrafter"/>
</dbReference>
<protein>
    <submittedName>
        <fullName evidence="4">Acyl-CoA N-acyltransferase</fullName>
    </submittedName>
</protein>
<organism evidence="4 5">
    <name type="scientific">Lophiotrema nucula</name>
    <dbReference type="NCBI Taxonomy" id="690887"/>
    <lineage>
        <taxon>Eukaryota</taxon>
        <taxon>Fungi</taxon>
        <taxon>Dikarya</taxon>
        <taxon>Ascomycota</taxon>
        <taxon>Pezizomycotina</taxon>
        <taxon>Dothideomycetes</taxon>
        <taxon>Pleosporomycetidae</taxon>
        <taxon>Pleosporales</taxon>
        <taxon>Lophiotremataceae</taxon>
        <taxon>Lophiotrema</taxon>
    </lineage>
</organism>
<keyword evidence="1 4" id="KW-0808">Transferase</keyword>
<evidence type="ECO:0000313" key="5">
    <source>
        <dbReference type="Proteomes" id="UP000799770"/>
    </source>
</evidence>
<feature type="non-terminal residue" evidence="4">
    <location>
        <position position="1"/>
    </location>
</feature>
<sequence>FTLPPLPRNVEFVPLTKDLIPSFKRLNSLTLPVPYPTSFYSESMTEPHHSLTIMALWHPTPPSDPPSVETEKPHLVGAIRCRLLPSSILYISTLCLLAPYRSHGIATHLLQTITARAAEEHKVKSVAAHVWEANEDGLEWYDKRGFEVTGKEEGYYSKLKPNGAMLVQKAISVSDLLA</sequence>
<dbReference type="CDD" id="cd04301">
    <property type="entry name" value="NAT_SF"/>
    <property type="match status" value="1"/>
</dbReference>
<keyword evidence="5" id="KW-1185">Reference proteome</keyword>
<dbReference type="Proteomes" id="UP000799770">
    <property type="component" value="Unassembled WGS sequence"/>
</dbReference>
<reference evidence="4" key="1">
    <citation type="journal article" date="2020" name="Stud. Mycol.">
        <title>101 Dothideomycetes genomes: a test case for predicting lifestyles and emergence of pathogens.</title>
        <authorList>
            <person name="Haridas S."/>
            <person name="Albert R."/>
            <person name="Binder M."/>
            <person name="Bloem J."/>
            <person name="Labutti K."/>
            <person name="Salamov A."/>
            <person name="Andreopoulos B."/>
            <person name="Baker S."/>
            <person name="Barry K."/>
            <person name="Bills G."/>
            <person name="Bluhm B."/>
            <person name="Cannon C."/>
            <person name="Castanera R."/>
            <person name="Culley D."/>
            <person name="Daum C."/>
            <person name="Ezra D."/>
            <person name="Gonzalez J."/>
            <person name="Henrissat B."/>
            <person name="Kuo A."/>
            <person name="Liang C."/>
            <person name="Lipzen A."/>
            <person name="Lutzoni F."/>
            <person name="Magnuson J."/>
            <person name="Mondo S."/>
            <person name="Nolan M."/>
            <person name="Ohm R."/>
            <person name="Pangilinan J."/>
            <person name="Park H.-J."/>
            <person name="Ramirez L."/>
            <person name="Alfaro M."/>
            <person name="Sun H."/>
            <person name="Tritt A."/>
            <person name="Yoshinaga Y."/>
            <person name="Zwiers L.-H."/>
            <person name="Turgeon B."/>
            <person name="Goodwin S."/>
            <person name="Spatafora J."/>
            <person name="Crous P."/>
            <person name="Grigoriev I."/>
        </authorList>
    </citation>
    <scope>NUCLEOTIDE SEQUENCE</scope>
    <source>
        <strain evidence="4">CBS 627.86</strain>
    </source>
</reference>
<dbReference type="PROSITE" id="PS51186">
    <property type="entry name" value="GNAT"/>
    <property type="match status" value="1"/>
</dbReference>
<dbReference type="GO" id="GO:0031415">
    <property type="term" value="C:NatA complex"/>
    <property type="evidence" value="ECO:0007669"/>
    <property type="project" value="TreeGrafter"/>
</dbReference>
<dbReference type="InterPro" id="IPR000182">
    <property type="entry name" value="GNAT_dom"/>
</dbReference>
<dbReference type="PANTHER" id="PTHR42919">
    <property type="entry name" value="N-ALPHA-ACETYLTRANSFERASE"/>
    <property type="match status" value="1"/>
</dbReference>
<keyword evidence="2 4" id="KW-0012">Acyltransferase</keyword>